<evidence type="ECO:0000313" key="2">
    <source>
        <dbReference type="EMBL" id="CAB1428043.1"/>
    </source>
</evidence>
<keyword evidence="3" id="KW-1185">Reference proteome</keyword>
<evidence type="ECO:0000256" key="1">
    <source>
        <dbReference type="SAM" id="MobiDB-lite"/>
    </source>
</evidence>
<reference evidence="2" key="1">
    <citation type="submission" date="2020-03" db="EMBL/GenBank/DDBJ databases">
        <authorList>
            <person name="Weist P."/>
        </authorList>
    </citation>
    <scope>NUCLEOTIDE SEQUENCE</scope>
</reference>
<evidence type="ECO:0000313" key="3">
    <source>
        <dbReference type="Proteomes" id="UP001153269"/>
    </source>
</evidence>
<protein>
    <submittedName>
        <fullName evidence="2">Uncharacterized protein</fullName>
    </submittedName>
</protein>
<organism evidence="2 3">
    <name type="scientific">Pleuronectes platessa</name>
    <name type="common">European plaice</name>
    <dbReference type="NCBI Taxonomy" id="8262"/>
    <lineage>
        <taxon>Eukaryota</taxon>
        <taxon>Metazoa</taxon>
        <taxon>Chordata</taxon>
        <taxon>Craniata</taxon>
        <taxon>Vertebrata</taxon>
        <taxon>Euteleostomi</taxon>
        <taxon>Actinopterygii</taxon>
        <taxon>Neopterygii</taxon>
        <taxon>Teleostei</taxon>
        <taxon>Neoteleostei</taxon>
        <taxon>Acanthomorphata</taxon>
        <taxon>Carangaria</taxon>
        <taxon>Pleuronectiformes</taxon>
        <taxon>Pleuronectoidei</taxon>
        <taxon>Pleuronectidae</taxon>
        <taxon>Pleuronectes</taxon>
    </lineage>
</organism>
<accession>A0A9N7YJL6</accession>
<dbReference type="EMBL" id="CADEAL010001014">
    <property type="protein sequence ID" value="CAB1428043.1"/>
    <property type="molecule type" value="Genomic_DNA"/>
</dbReference>
<proteinExistence type="predicted"/>
<dbReference type="AlphaFoldDB" id="A0A9N7YJL6"/>
<name>A0A9N7YJL6_PLEPL</name>
<gene>
    <name evidence="2" type="ORF">PLEPLA_LOCUS15997</name>
</gene>
<dbReference type="Proteomes" id="UP001153269">
    <property type="component" value="Unassembled WGS sequence"/>
</dbReference>
<sequence length="103" mass="11125">MASFGTAIEQMPKAESKKGKKGSSRSRGVQAAQPQVDHQITHQEGVLLFSKSTSAGLGQQKDIAKLFNEENLKPEADDSELTNTIKAFKSHNIKADKAEAVKS</sequence>
<feature type="region of interest" description="Disordered" evidence="1">
    <location>
        <begin position="1"/>
        <end position="38"/>
    </location>
</feature>
<comment type="caution">
    <text evidence="2">The sequence shown here is derived from an EMBL/GenBank/DDBJ whole genome shotgun (WGS) entry which is preliminary data.</text>
</comment>